<sequence>MWGVSLQPRNQPLEALRHIWIGVLDAKAWTSGDSSKIRSTMWLDPFPPFLTYIRAIKPRIFMLVISLLAQWDSLANDIAQHVCLENGDPVHGARFDTPDVATVHCIRQFLVEEEISIH</sequence>
<dbReference type="Proteomes" id="UP000054538">
    <property type="component" value="Unassembled WGS sequence"/>
</dbReference>
<evidence type="ECO:0000313" key="2">
    <source>
        <dbReference type="Proteomes" id="UP000054538"/>
    </source>
</evidence>
<accession>A0A0D0C857</accession>
<dbReference type="HOGENOM" id="CLU_2073926_0_0_1"/>
<dbReference type="InParanoid" id="A0A0D0C857"/>
<gene>
    <name evidence="1" type="ORF">PAXRUDRAFT_22783</name>
</gene>
<evidence type="ECO:0000313" key="1">
    <source>
        <dbReference type="EMBL" id="KIK71823.1"/>
    </source>
</evidence>
<reference evidence="1 2" key="1">
    <citation type="submission" date="2014-04" db="EMBL/GenBank/DDBJ databases">
        <authorList>
            <consortium name="DOE Joint Genome Institute"/>
            <person name="Kuo A."/>
            <person name="Kohler A."/>
            <person name="Jargeat P."/>
            <person name="Nagy L.G."/>
            <person name="Floudas D."/>
            <person name="Copeland A."/>
            <person name="Barry K.W."/>
            <person name="Cichocki N."/>
            <person name="Veneault-Fourrey C."/>
            <person name="LaButti K."/>
            <person name="Lindquist E.A."/>
            <person name="Lipzen A."/>
            <person name="Lundell T."/>
            <person name="Morin E."/>
            <person name="Murat C."/>
            <person name="Sun H."/>
            <person name="Tunlid A."/>
            <person name="Henrissat B."/>
            <person name="Grigoriev I.V."/>
            <person name="Hibbett D.S."/>
            <person name="Martin F."/>
            <person name="Nordberg H.P."/>
            <person name="Cantor M.N."/>
            <person name="Hua S.X."/>
        </authorList>
    </citation>
    <scope>NUCLEOTIDE SEQUENCE [LARGE SCALE GENOMIC DNA]</scope>
    <source>
        <strain evidence="1 2">Ve08.2h10</strain>
    </source>
</reference>
<dbReference type="EMBL" id="KN831612">
    <property type="protein sequence ID" value="KIK71823.1"/>
    <property type="molecule type" value="Genomic_DNA"/>
</dbReference>
<dbReference type="AlphaFoldDB" id="A0A0D0C857"/>
<name>A0A0D0C857_9AGAM</name>
<reference evidence="2" key="2">
    <citation type="submission" date="2015-01" db="EMBL/GenBank/DDBJ databases">
        <title>Evolutionary Origins and Diversification of the Mycorrhizal Mutualists.</title>
        <authorList>
            <consortium name="DOE Joint Genome Institute"/>
            <consortium name="Mycorrhizal Genomics Consortium"/>
            <person name="Kohler A."/>
            <person name="Kuo A."/>
            <person name="Nagy L.G."/>
            <person name="Floudas D."/>
            <person name="Copeland A."/>
            <person name="Barry K.W."/>
            <person name="Cichocki N."/>
            <person name="Veneault-Fourrey C."/>
            <person name="LaButti K."/>
            <person name="Lindquist E.A."/>
            <person name="Lipzen A."/>
            <person name="Lundell T."/>
            <person name="Morin E."/>
            <person name="Murat C."/>
            <person name="Riley R."/>
            <person name="Ohm R."/>
            <person name="Sun H."/>
            <person name="Tunlid A."/>
            <person name="Henrissat B."/>
            <person name="Grigoriev I.V."/>
            <person name="Hibbett D.S."/>
            <person name="Martin F."/>
        </authorList>
    </citation>
    <scope>NUCLEOTIDE SEQUENCE [LARGE SCALE GENOMIC DNA]</scope>
    <source>
        <strain evidence="2">Ve08.2h10</strain>
    </source>
</reference>
<proteinExistence type="predicted"/>
<organism evidence="1 2">
    <name type="scientific">Paxillus rubicundulus Ve08.2h10</name>
    <dbReference type="NCBI Taxonomy" id="930991"/>
    <lineage>
        <taxon>Eukaryota</taxon>
        <taxon>Fungi</taxon>
        <taxon>Dikarya</taxon>
        <taxon>Basidiomycota</taxon>
        <taxon>Agaricomycotina</taxon>
        <taxon>Agaricomycetes</taxon>
        <taxon>Agaricomycetidae</taxon>
        <taxon>Boletales</taxon>
        <taxon>Paxilineae</taxon>
        <taxon>Paxillaceae</taxon>
        <taxon>Paxillus</taxon>
    </lineage>
</organism>
<keyword evidence="2" id="KW-1185">Reference proteome</keyword>
<protein>
    <submittedName>
        <fullName evidence="1">Uncharacterized protein</fullName>
    </submittedName>
</protein>